<dbReference type="Gene3D" id="1.10.3130.20">
    <property type="entry name" value="Phycobilisome linker domain"/>
    <property type="match status" value="1"/>
</dbReference>
<name>X1JW88_9ZZZZ</name>
<organism evidence="2">
    <name type="scientific">marine sediment metagenome</name>
    <dbReference type="NCBI Taxonomy" id="412755"/>
    <lineage>
        <taxon>unclassified sequences</taxon>
        <taxon>metagenomes</taxon>
        <taxon>ecological metagenomes</taxon>
    </lineage>
</organism>
<sequence length="253" mass="29181">DTPYEGVGVEKNVHETLKSSTPWKSKNLPKDYYYTHRKSALRIWRNAARNMFIGGGGDNVGQINPYWSTLRALLSNIDVGSWGEFERFVEEGTDEPSFHKWLFDALQAPPTNWGTETRETAKWYFTFHKDQITPEIRERLENPPKMTPKIEAENFVTRAYFQVLGRHPDQEGKDFYVQQLLAGETKPEDVIAALQRSPEFMQKARLVGPIESVPIQVPVNVNVQISEGLFLEALKKSKMYWDIIKPKMDIGDF</sequence>
<protein>
    <recommendedName>
        <fullName evidence="1">DUF4214 domain-containing protein</fullName>
    </recommendedName>
</protein>
<dbReference type="EMBL" id="BARU01035899">
    <property type="protein sequence ID" value="GAH85675.1"/>
    <property type="molecule type" value="Genomic_DNA"/>
</dbReference>
<feature type="domain" description="DUF4214" evidence="1">
    <location>
        <begin position="151"/>
        <end position="203"/>
    </location>
</feature>
<gene>
    <name evidence="2" type="ORF">S03H2_56128</name>
</gene>
<dbReference type="InterPro" id="IPR025282">
    <property type="entry name" value="DUF4214"/>
</dbReference>
<comment type="caution">
    <text evidence="2">The sequence shown here is derived from an EMBL/GenBank/DDBJ whole genome shotgun (WGS) entry which is preliminary data.</text>
</comment>
<feature type="non-terminal residue" evidence="2">
    <location>
        <position position="1"/>
    </location>
</feature>
<evidence type="ECO:0000259" key="1">
    <source>
        <dbReference type="Pfam" id="PF13946"/>
    </source>
</evidence>
<dbReference type="Pfam" id="PF13946">
    <property type="entry name" value="DUF4214"/>
    <property type="match status" value="1"/>
</dbReference>
<dbReference type="InterPro" id="IPR038255">
    <property type="entry name" value="PBS_linker_sf"/>
</dbReference>
<evidence type="ECO:0000313" key="2">
    <source>
        <dbReference type="EMBL" id="GAH85675.1"/>
    </source>
</evidence>
<proteinExistence type="predicted"/>
<dbReference type="AlphaFoldDB" id="X1JW88"/>
<reference evidence="2" key="1">
    <citation type="journal article" date="2014" name="Front. Microbiol.">
        <title>High frequency of phylogenetically diverse reductive dehalogenase-homologous genes in deep subseafloor sedimentary metagenomes.</title>
        <authorList>
            <person name="Kawai M."/>
            <person name="Futagami T."/>
            <person name="Toyoda A."/>
            <person name="Takaki Y."/>
            <person name="Nishi S."/>
            <person name="Hori S."/>
            <person name="Arai W."/>
            <person name="Tsubouchi T."/>
            <person name="Morono Y."/>
            <person name="Uchiyama I."/>
            <person name="Ito T."/>
            <person name="Fujiyama A."/>
            <person name="Inagaki F."/>
            <person name="Takami H."/>
        </authorList>
    </citation>
    <scope>NUCLEOTIDE SEQUENCE</scope>
    <source>
        <strain evidence="2">Expedition CK06-06</strain>
    </source>
</reference>
<accession>X1JW88</accession>
<feature type="non-terminal residue" evidence="2">
    <location>
        <position position="253"/>
    </location>
</feature>